<evidence type="ECO:0000256" key="8">
    <source>
        <dbReference type="ARBA" id="ARBA00033209"/>
    </source>
</evidence>
<reference evidence="12 13" key="1">
    <citation type="submission" date="2016-09" db="EMBL/GenBank/DDBJ databases">
        <authorList>
            <person name="Laine KS P."/>
        </authorList>
    </citation>
    <scope>NUCLEOTIDE SEQUENCE [LARGE SCALE GENOMIC DNA]</scope>
    <source>
        <strain evidence="12">PFRJS-23</strain>
    </source>
</reference>
<evidence type="ECO:0000256" key="6">
    <source>
        <dbReference type="ARBA" id="ARBA00022801"/>
    </source>
</evidence>
<name>A0A0A8QWS2_9ACTN</name>
<dbReference type="Pfam" id="PF00459">
    <property type="entry name" value="Inositol_P"/>
    <property type="match status" value="1"/>
</dbReference>
<evidence type="ECO:0000256" key="7">
    <source>
        <dbReference type="ARBA" id="ARBA00022842"/>
    </source>
</evidence>
<evidence type="ECO:0000256" key="11">
    <source>
        <dbReference type="PIRSR" id="PIRSR600760-2"/>
    </source>
</evidence>
<dbReference type="RefSeq" id="WP_013160920.1">
    <property type="nucleotide sequence ID" value="NZ_CCYN01000012.1"/>
</dbReference>
<comment type="function">
    <text evidence="10">Catalyzes the dephosphorylation of histidinol-phosphate to histidinol, the direct precursor of histidine.</text>
</comment>
<accession>A0A0A8QWS2</accession>
<proteinExistence type="predicted"/>
<evidence type="ECO:0000256" key="10">
    <source>
        <dbReference type="ARBA" id="ARBA00053547"/>
    </source>
</evidence>
<evidence type="ECO:0000256" key="9">
    <source>
        <dbReference type="ARBA" id="ARBA00049158"/>
    </source>
</evidence>
<comment type="catalytic activity">
    <reaction evidence="9">
        <text>L-histidinol phosphate + H2O = L-histidinol + phosphate</text>
        <dbReference type="Rhea" id="RHEA:14465"/>
        <dbReference type="ChEBI" id="CHEBI:15377"/>
        <dbReference type="ChEBI" id="CHEBI:43474"/>
        <dbReference type="ChEBI" id="CHEBI:57699"/>
        <dbReference type="ChEBI" id="CHEBI:57980"/>
        <dbReference type="EC" id="3.1.3.15"/>
    </reaction>
</comment>
<dbReference type="SUPFAM" id="SSF56655">
    <property type="entry name" value="Carbohydrate phosphatase"/>
    <property type="match status" value="1"/>
</dbReference>
<evidence type="ECO:0000313" key="13">
    <source>
        <dbReference type="Proteomes" id="UP000250080"/>
    </source>
</evidence>
<evidence type="ECO:0000256" key="1">
    <source>
        <dbReference type="ARBA" id="ARBA00001946"/>
    </source>
</evidence>
<dbReference type="GO" id="GO:0006020">
    <property type="term" value="P:inositol metabolic process"/>
    <property type="evidence" value="ECO:0007669"/>
    <property type="project" value="TreeGrafter"/>
</dbReference>
<evidence type="ECO:0000313" key="12">
    <source>
        <dbReference type="EMBL" id="SCQ78811.1"/>
    </source>
</evidence>
<gene>
    <name evidence="12" type="ORF">PFR_JS23_1216</name>
</gene>
<feature type="binding site" evidence="11">
    <location>
        <position position="77"/>
    </location>
    <ligand>
        <name>Mg(2+)</name>
        <dbReference type="ChEBI" id="CHEBI:18420"/>
        <label>1</label>
        <note>catalytic</note>
    </ligand>
</feature>
<dbReference type="GO" id="GO:0008934">
    <property type="term" value="F:inositol monophosphate 1-phosphatase activity"/>
    <property type="evidence" value="ECO:0007669"/>
    <property type="project" value="TreeGrafter"/>
</dbReference>
<dbReference type="EC" id="3.1.3.15" evidence="3"/>
<dbReference type="FunFam" id="3.30.540.10:FF:000003">
    <property type="entry name" value="Inositol-1-monophosphatase"/>
    <property type="match status" value="1"/>
</dbReference>
<organism evidence="12 13">
    <name type="scientific">Propionibacterium freudenreichii</name>
    <dbReference type="NCBI Taxonomy" id="1744"/>
    <lineage>
        <taxon>Bacteria</taxon>
        <taxon>Bacillati</taxon>
        <taxon>Actinomycetota</taxon>
        <taxon>Actinomycetes</taxon>
        <taxon>Propionibacteriales</taxon>
        <taxon>Propionibacteriaceae</taxon>
        <taxon>Propionibacterium</taxon>
    </lineage>
</organism>
<evidence type="ECO:0000256" key="4">
    <source>
        <dbReference type="ARBA" id="ARBA00021697"/>
    </source>
</evidence>
<keyword evidence="5 11" id="KW-0479">Metal-binding</keyword>
<dbReference type="GO" id="GO:0004401">
    <property type="term" value="F:histidinol-phosphatase activity"/>
    <property type="evidence" value="ECO:0007669"/>
    <property type="project" value="UniProtKB-EC"/>
</dbReference>
<feature type="binding site" evidence="11">
    <location>
        <position position="92"/>
    </location>
    <ligand>
        <name>Mg(2+)</name>
        <dbReference type="ChEBI" id="CHEBI:18420"/>
        <label>1</label>
        <note>catalytic</note>
    </ligand>
</feature>
<dbReference type="Gene3D" id="3.40.190.80">
    <property type="match status" value="1"/>
</dbReference>
<feature type="binding site" evidence="11">
    <location>
        <position position="222"/>
    </location>
    <ligand>
        <name>Mg(2+)</name>
        <dbReference type="ChEBI" id="CHEBI:18420"/>
        <label>1</label>
        <note>catalytic</note>
    </ligand>
</feature>
<comment type="pathway">
    <text evidence="2">Amino-acid biosynthesis; L-histidine biosynthesis; L-histidine from 5-phospho-alpha-D-ribose 1-diphosphate: step 8/9.</text>
</comment>
<comment type="cofactor">
    <cofactor evidence="1 11">
        <name>Mg(2+)</name>
        <dbReference type="ChEBI" id="CHEBI:18420"/>
    </cofactor>
</comment>
<feature type="binding site" evidence="11">
    <location>
        <position position="95"/>
    </location>
    <ligand>
        <name>Mg(2+)</name>
        <dbReference type="ChEBI" id="CHEBI:18420"/>
        <label>1</label>
        <note>catalytic</note>
    </ligand>
</feature>
<dbReference type="PRINTS" id="PR00377">
    <property type="entry name" value="IMPHPHTASES"/>
</dbReference>
<keyword evidence="6" id="KW-0378">Hydrolase</keyword>
<sequence length="271" mass="29042">MADRIDSTRSDLTADLLLAQRMASEADTITTGRFRASDLRVQTKPDHTPVSEADKGVEGMVRATLATERPDDAVHGEEMPDTGWGSRRWIVDPIDGTANYVRGVPVWATLIGLMVDGEMTVGVVSAPALGRRWWASKGHGAFAGPDFSRGTRLAVSAVGTVHDAFLSYSSLGGWSRDHRGQAFAELLASCGRTRGFGDFFSYMLVAEGAVDLACEPDLELYDMAALVPIVTEAGGRFTNLEGAPGPVGRGALASNGLLHDEVLNRLQRDDH</sequence>
<dbReference type="PANTHER" id="PTHR20854">
    <property type="entry name" value="INOSITOL MONOPHOSPHATASE"/>
    <property type="match status" value="1"/>
</dbReference>
<dbReference type="EMBL" id="LT618793">
    <property type="protein sequence ID" value="SCQ78811.1"/>
    <property type="molecule type" value="Genomic_DNA"/>
</dbReference>
<dbReference type="OrthoDB" id="9772456at2"/>
<dbReference type="PROSITE" id="PS00629">
    <property type="entry name" value="IMP_1"/>
    <property type="match status" value="1"/>
</dbReference>
<evidence type="ECO:0000256" key="5">
    <source>
        <dbReference type="ARBA" id="ARBA00022723"/>
    </source>
</evidence>
<dbReference type="Gene3D" id="3.30.540.10">
    <property type="entry name" value="Fructose-1,6-Bisphosphatase, subunit A, domain 1"/>
    <property type="match status" value="1"/>
</dbReference>
<evidence type="ECO:0000256" key="2">
    <source>
        <dbReference type="ARBA" id="ARBA00004970"/>
    </source>
</evidence>
<evidence type="ECO:0000256" key="3">
    <source>
        <dbReference type="ARBA" id="ARBA00013085"/>
    </source>
</evidence>
<dbReference type="AlphaFoldDB" id="A0A0A8QWS2"/>
<dbReference type="Proteomes" id="UP000250080">
    <property type="component" value="Chromosome I"/>
</dbReference>
<dbReference type="InterPro" id="IPR000760">
    <property type="entry name" value="Inositol_monophosphatase-like"/>
</dbReference>
<keyword evidence="7 11" id="KW-0460">Magnesium</keyword>
<dbReference type="GeneID" id="61222301"/>
<protein>
    <recommendedName>
        <fullName evidence="4">Histidinol-phosphatase</fullName>
        <ecNumber evidence="3">3.1.3.15</ecNumber>
    </recommendedName>
    <alternativeName>
        <fullName evidence="8">Histidinol-phosphate phosphatase</fullName>
    </alternativeName>
</protein>
<dbReference type="OMA" id="AYGDFWS"/>
<dbReference type="PANTHER" id="PTHR20854:SF4">
    <property type="entry name" value="INOSITOL-1-MONOPHOSPHATASE-RELATED"/>
    <property type="match status" value="1"/>
</dbReference>
<dbReference type="GO" id="GO:0007165">
    <property type="term" value="P:signal transduction"/>
    <property type="evidence" value="ECO:0007669"/>
    <property type="project" value="TreeGrafter"/>
</dbReference>
<dbReference type="GO" id="GO:0046872">
    <property type="term" value="F:metal ion binding"/>
    <property type="evidence" value="ECO:0007669"/>
    <property type="project" value="UniProtKB-KW"/>
</dbReference>
<feature type="binding site" evidence="11">
    <location>
        <position position="94"/>
    </location>
    <ligand>
        <name>Mg(2+)</name>
        <dbReference type="ChEBI" id="CHEBI:18420"/>
        <label>1</label>
        <note>catalytic</note>
    </ligand>
</feature>
<dbReference type="InterPro" id="IPR020583">
    <property type="entry name" value="Inositol_monoP_metal-BS"/>
</dbReference>